<proteinExistence type="predicted"/>
<dbReference type="Pfam" id="PF00134">
    <property type="entry name" value="Cyclin_N"/>
    <property type="match status" value="1"/>
</dbReference>
<dbReference type="OrthoDB" id="10250320at2759"/>
<dbReference type="AlphaFoldDB" id="A0A0F9ZUL4"/>
<evidence type="ECO:0000313" key="3">
    <source>
        <dbReference type="Proteomes" id="UP000034112"/>
    </source>
</evidence>
<feature type="non-terminal residue" evidence="2">
    <location>
        <position position="220"/>
    </location>
</feature>
<dbReference type="PANTHER" id="PTHR15615:SF10">
    <property type="entry name" value="PHO85 CYCLIN-2-RELATED"/>
    <property type="match status" value="1"/>
</dbReference>
<protein>
    <recommendedName>
        <fullName evidence="1">Cyclin N-terminal domain-containing protein</fullName>
    </recommendedName>
</protein>
<dbReference type="CDD" id="cd20557">
    <property type="entry name" value="CYCLIN_ScPCL1-like"/>
    <property type="match status" value="1"/>
</dbReference>
<evidence type="ECO:0000313" key="2">
    <source>
        <dbReference type="EMBL" id="KKO96783.1"/>
    </source>
</evidence>
<dbReference type="InterPro" id="IPR006671">
    <property type="entry name" value="Cyclin_N"/>
</dbReference>
<dbReference type="Proteomes" id="UP000034112">
    <property type="component" value="Unassembled WGS sequence"/>
</dbReference>
<dbReference type="OMA" id="INTTRHR"/>
<dbReference type="GO" id="GO:0000307">
    <property type="term" value="C:cyclin-dependent protein kinase holoenzyme complex"/>
    <property type="evidence" value="ECO:0007669"/>
    <property type="project" value="TreeGrafter"/>
</dbReference>
<comment type="caution">
    <text evidence="2">The sequence shown here is derived from an EMBL/GenBank/DDBJ whole genome shotgun (WGS) entry which is preliminary data.</text>
</comment>
<dbReference type="Gene3D" id="1.10.472.10">
    <property type="entry name" value="Cyclin-like"/>
    <property type="match status" value="1"/>
</dbReference>
<dbReference type="GO" id="GO:0005634">
    <property type="term" value="C:nucleus"/>
    <property type="evidence" value="ECO:0007669"/>
    <property type="project" value="TreeGrafter"/>
</dbReference>
<organism evidence="2 3">
    <name type="scientific">Trichoderma harzianum</name>
    <name type="common">Hypocrea lixii</name>
    <dbReference type="NCBI Taxonomy" id="5544"/>
    <lineage>
        <taxon>Eukaryota</taxon>
        <taxon>Fungi</taxon>
        <taxon>Dikarya</taxon>
        <taxon>Ascomycota</taxon>
        <taxon>Pezizomycotina</taxon>
        <taxon>Sordariomycetes</taxon>
        <taxon>Hypocreomycetidae</taxon>
        <taxon>Hypocreales</taxon>
        <taxon>Hypocreaceae</taxon>
        <taxon>Trichoderma</taxon>
    </lineage>
</organism>
<name>A0A0F9ZUL4_TRIHA</name>
<feature type="domain" description="Cyclin N-terminal" evidence="1">
    <location>
        <begin position="77"/>
        <end position="182"/>
    </location>
</feature>
<dbReference type="GO" id="GO:0016538">
    <property type="term" value="F:cyclin-dependent protein serine/threonine kinase regulator activity"/>
    <property type="evidence" value="ECO:0007669"/>
    <property type="project" value="TreeGrafter"/>
</dbReference>
<dbReference type="InterPro" id="IPR036915">
    <property type="entry name" value="Cyclin-like_sf"/>
</dbReference>
<evidence type="ECO:0000259" key="1">
    <source>
        <dbReference type="Pfam" id="PF00134"/>
    </source>
</evidence>
<dbReference type="GO" id="GO:0019901">
    <property type="term" value="F:protein kinase binding"/>
    <property type="evidence" value="ECO:0007669"/>
    <property type="project" value="InterPro"/>
</dbReference>
<dbReference type="InterPro" id="IPR013922">
    <property type="entry name" value="Cyclin_PHO80-like"/>
</dbReference>
<gene>
    <name evidence="2" type="ORF">THAR02_11114</name>
</gene>
<sequence length="220" mass="25564">MQPIQNKRPVSDLNKAALEQFLNQDVSSHMILYLADAANNIIPCNPTLVLLPLILQSSTLLHTLKGRCTLSTDPILPTLNDFIIQLVKDSRVPVSTLMLTLVYLNRLKSKLSPEKQSLKKYGPRCIAHRIFLAALILSDRYHNDSSPNNKDWAEITGNFGFKCKEVNWMEREVLFLIEWELRITEQDLYYELDFFLNPLRNYIIYRQKVSEQDDEIQLLK</sequence>
<dbReference type="PANTHER" id="PTHR15615">
    <property type="match status" value="1"/>
</dbReference>
<dbReference type="EMBL" id="JOKZ01000735">
    <property type="protein sequence ID" value="KKO96783.1"/>
    <property type="molecule type" value="Genomic_DNA"/>
</dbReference>
<accession>A0A0F9ZUL4</accession>
<reference evidence="3" key="1">
    <citation type="journal article" date="2015" name="Genome Announc.">
        <title>Draft whole-genome sequence of the biocontrol agent Trichoderma harzianum T6776.</title>
        <authorList>
            <person name="Baroncelli R."/>
            <person name="Piaggeschi G."/>
            <person name="Fiorini L."/>
            <person name="Bertolini E."/>
            <person name="Zapparata A."/>
            <person name="Pe M.E."/>
            <person name="Sarrocco S."/>
            <person name="Vannacci G."/>
        </authorList>
    </citation>
    <scope>NUCLEOTIDE SEQUENCE [LARGE SCALE GENOMIC DNA]</scope>
    <source>
        <strain evidence="3">T6776</strain>
    </source>
</reference>
<dbReference type="SUPFAM" id="SSF47954">
    <property type="entry name" value="Cyclin-like"/>
    <property type="match status" value="1"/>
</dbReference>